<evidence type="ECO:0000259" key="1">
    <source>
        <dbReference type="Pfam" id="PF08937"/>
    </source>
</evidence>
<sequence>MAKRVFFSFHYQDVSDFRANAVRNHWLTKSDRESAGYFDASVWEESKKQGDVALKKLINGALVNTSNTCILVGSNTYERPWVRYEILKSFVRGNHILAVHINGIKDKHQKTKALGPNPLAYVGVTYSADGKTGTLWEKIGGEWVQYNKIDGSANFSTSVDSTYRGNGYNLSNFFNVYDWIKDDGYNNFSSWLK</sequence>
<protein>
    <submittedName>
        <fullName evidence="2">TIR domain-containing protein</fullName>
    </submittedName>
</protein>
<evidence type="ECO:0000313" key="3">
    <source>
        <dbReference type="Proteomes" id="UP000706580"/>
    </source>
</evidence>
<name>A0ABS7S0U7_9ENTR</name>
<dbReference type="EMBL" id="JADMNK010000012">
    <property type="protein sequence ID" value="MBZ0059932.1"/>
    <property type="molecule type" value="Genomic_DNA"/>
</dbReference>
<proteinExistence type="predicted"/>
<dbReference type="Proteomes" id="UP000706580">
    <property type="component" value="Unassembled WGS sequence"/>
</dbReference>
<reference evidence="2 3" key="1">
    <citation type="submission" date="2020-11" db="EMBL/GenBank/DDBJ databases">
        <title>Draft Genome of Enterobacter sp. strain EMC7.</title>
        <authorList>
            <person name="Barman P."/>
            <person name="Sinha S."/>
            <person name="Sen S."/>
            <person name="Chakraborty R."/>
        </authorList>
    </citation>
    <scope>NUCLEOTIDE SEQUENCE [LARGE SCALE GENOMIC DNA]</scope>
    <source>
        <strain evidence="2 3">EMC7</strain>
    </source>
</reference>
<dbReference type="Pfam" id="PF08937">
    <property type="entry name" value="ThsB_TIR"/>
    <property type="match status" value="1"/>
</dbReference>
<gene>
    <name evidence="2" type="ORF">ITX56_19430</name>
</gene>
<keyword evidence="3" id="KW-1185">Reference proteome</keyword>
<dbReference type="InterPro" id="IPR015032">
    <property type="entry name" value="ThsB__TIR-like_domain"/>
</dbReference>
<evidence type="ECO:0000313" key="2">
    <source>
        <dbReference type="EMBL" id="MBZ0059932.1"/>
    </source>
</evidence>
<organism evidence="2 3">
    <name type="scientific">Leclercia barmai</name>
    <dbReference type="NCBI Taxonomy" id="2785629"/>
    <lineage>
        <taxon>Bacteria</taxon>
        <taxon>Pseudomonadati</taxon>
        <taxon>Pseudomonadota</taxon>
        <taxon>Gammaproteobacteria</taxon>
        <taxon>Enterobacterales</taxon>
        <taxon>Enterobacteriaceae</taxon>
        <taxon>Leclercia</taxon>
    </lineage>
</organism>
<accession>A0ABS7S0U7</accession>
<dbReference type="RefSeq" id="WP_223075482.1">
    <property type="nucleotide sequence ID" value="NZ_JADMNK010000012.1"/>
</dbReference>
<feature type="domain" description="Thoeris protein ThsB TIR-like" evidence="1">
    <location>
        <begin position="6"/>
        <end position="104"/>
    </location>
</feature>
<comment type="caution">
    <text evidence="2">The sequence shown here is derived from an EMBL/GenBank/DDBJ whole genome shotgun (WGS) entry which is preliminary data.</text>
</comment>